<dbReference type="EMBL" id="JAHLFH010000152">
    <property type="protein sequence ID" value="MBU3820148.1"/>
    <property type="molecule type" value="Genomic_DNA"/>
</dbReference>
<dbReference type="AlphaFoldDB" id="A0A9E2NR09"/>
<feature type="compositionally biased region" description="Basic and acidic residues" evidence="1">
    <location>
        <begin position="64"/>
        <end position="75"/>
    </location>
</feature>
<feature type="region of interest" description="Disordered" evidence="1">
    <location>
        <begin position="24"/>
        <end position="48"/>
    </location>
</feature>
<evidence type="ECO:0000256" key="1">
    <source>
        <dbReference type="SAM" id="MobiDB-lite"/>
    </source>
</evidence>
<dbReference type="Proteomes" id="UP000824178">
    <property type="component" value="Unassembled WGS sequence"/>
</dbReference>
<feature type="region of interest" description="Disordered" evidence="1">
    <location>
        <begin position="56"/>
        <end position="75"/>
    </location>
</feature>
<reference evidence="2" key="2">
    <citation type="submission" date="2021-04" db="EMBL/GenBank/DDBJ databases">
        <authorList>
            <person name="Gilroy R."/>
        </authorList>
    </citation>
    <scope>NUCLEOTIDE SEQUENCE</scope>
    <source>
        <strain evidence="2">742</strain>
    </source>
</reference>
<evidence type="ECO:0000313" key="3">
    <source>
        <dbReference type="Proteomes" id="UP000824178"/>
    </source>
</evidence>
<protein>
    <submittedName>
        <fullName evidence="2">Uncharacterized protein</fullName>
    </submittedName>
</protein>
<organism evidence="2 3">
    <name type="scientific">Candidatus Faecalibacterium intestinavium</name>
    <dbReference type="NCBI Taxonomy" id="2838580"/>
    <lineage>
        <taxon>Bacteria</taxon>
        <taxon>Bacillati</taxon>
        <taxon>Bacillota</taxon>
        <taxon>Clostridia</taxon>
        <taxon>Eubacteriales</taxon>
        <taxon>Oscillospiraceae</taxon>
        <taxon>Faecalibacterium</taxon>
    </lineage>
</organism>
<reference evidence="2" key="1">
    <citation type="journal article" date="2021" name="PeerJ">
        <title>Extensive microbial diversity within the chicken gut microbiome revealed by metagenomics and culture.</title>
        <authorList>
            <person name="Gilroy R."/>
            <person name="Ravi A."/>
            <person name="Getino M."/>
            <person name="Pursley I."/>
            <person name="Horton D.L."/>
            <person name="Alikhan N.F."/>
            <person name="Baker D."/>
            <person name="Gharbi K."/>
            <person name="Hall N."/>
            <person name="Watson M."/>
            <person name="Adriaenssens E.M."/>
            <person name="Foster-Nyarko E."/>
            <person name="Jarju S."/>
            <person name="Secka A."/>
            <person name="Antonio M."/>
            <person name="Oren A."/>
            <person name="Chaudhuri R.R."/>
            <person name="La Ragione R."/>
            <person name="Hildebrand F."/>
            <person name="Pallen M.J."/>
        </authorList>
    </citation>
    <scope>NUCLEOTIDE SEQUENCE</scope>
    <source>
        <strain evidence="2">742</strain>
    </source>
</reference>
<sequence length="75" mass="8409">MADQTNLPPRDTPEGKRVQEQYADILSARRPAPPPSRPRMSRENRAKIFSPFAALRGFDDELSEERAARSGEGGR</sequence>
<evidence type="ECO:0000313" key="2">
    <source>
        <dbReference type="EMBL" id="MBU3820148.1"/>
    </source>
</evidence>
<accession>A0A9E2NR09</accession>
<gene>
    <name evidence="2" type="ORF">H9864_07260</name>
</gene>
<comment type="caution">
    <text evidence="2">The sequence shown here is derived from an EMBL/GenBank/DDBJ whole genome shotgun (WGS) entry which is preliminary data.</text>
</comment>
<name>A0A9E2NR09_9FIRM</name>
<proteinExistence type="predicted"/>